<dbReference type="InterPro" id="IPR018724">
    <property type="entry name" value="2OG-Fe_dioxygenase"/>
</dbReference>
<dbReference type="Gene3D" id="2.60.120.620">
    <property type="entry name" value="q2cbj1_9rhob like domain"/>
    <property type="match status" value="1"/>
</dbReference>
<name>A0A366DMI5_9NOCA</name>
<dbReference type="Proteomes" id="UP000252586">
    <property type="component" value="Unassembled WGS sequence"/>
</dbReference>
<keyword evidence="2" id="KW-1185">Reference proteome</keyword>
<proteinExistence type="predicted"/>
<dbReference type="GO" id="GO:0051213">
    <property type="term" value="F:dioxygenase activity"/>
    <property type="evidence" value="ECO:0007669"/>
    <property type="project" value="InterPro"/>
</dbReference>
<evidence type="ECO:0008006" key="3">
    <source>
        <dbReference type="Google" id="ProtNLM"/>
    </source>
</evidence>
<comment type="caution">
    <text evidence="1">The sequence shown here is derived from an EMBL/GenBank/DDBJ whole genome shotgun (WGS) entry which is preliminary data.</text>
</comment>
<dbReference type="EMBL" id="QNRE01000005">
    <property type="protein sequence ID" value="RBO90649.1"/>
    <property type="molecule type" value="Genomic_DNA"/>
</dbReference>
<dbReference type="STRING" id="1210090.GCA_001613185_01629"/>
<gene>
    <name evidence="1" type="ORF">DFR74_10551</name>
</gene>
<organism evidence="1 2">
    <name type="scientific">Nocardia puris</name>
    <dbReference type="NCBI Taxonomy" id="208602"/>
    <lineage>
        <taxon>Bacteria</taxon>
        <taxon>Bacillati</taxon>
        <taxon>Actinomycetota</taxon>
        <taxon>Actinomycetes</taxon>
        <taxon>Mycobacteriales</taxon>
        <taxon>Nocardiaceae</taxon>
        <taxon>Nocardia</taxon>
    </lineage>
</organism>
<accession>A0A366DMI5</accession>
<sequence>MPEISADLRSAPSAGAPFWRLAAADFGLTGRDRDVLRRTFHDATEPDRWLPNGATYRRRAYQLFDLSVADLVLRPVPEPPPYVQSKAVNTLVGGVERRFRVIAPDHPATAPAGRIAATVARGLTAAGVLSAREVPHCLVDAHYMSISAPGSPAPEGKHRDGLIAGSAHLIERRNIKRGTGISAIYDGAEPDRVLSRFELREPLDSYVFDDERVLHHTTDIDASEPGEPAYRNVLLIGFRRHE</sequence>
<protein>
    <recommendedName>
        <fullName evidence="3">2OG-Fe dioxygenase family protein</fullName>
    </recommendedName>
</protein>
<evidence type="ECO:0000313" key="1">
    <source>
        <dbReference type="EMBL" id="RBO90649.1"/>
    </source>
</evidence>
<dbReference type="RefSeq" id="WP_067505811.1">
    <property type="nucleotide sequence ID" value="NZ_JADLRS010000004.1"/>
</dbReference>
<dbReference type="AlphaFoldDB" id="A0A366DMI5"/>
<reference evidence="1 2" key="1">
    <citation type="submission" date="2018-06" db="EMBL/GenBank/DDBJ databases">
        <title>Genomic Encyclopedia of Type Strains, Phase IV (KMG-IV): sequencing the most valuable type-strain genomes for metagenomic binning, comparative biology and taxonomic classification.</title>
        <authorList>
            <person name="Goeker M."/>
        </authorList>
    </citation>
    <scope>NUCLEOTIDE SEQUENCE [LARGE SCALE GENOMIC DNA]</scope>
    <source>
        <strain evidence="1 2">DSM 44599</strain>
    </source>
</reference>
<evidence type="ECO:0000313" key="2">
    <source>
        <dbReference type="Proteomes" id="UP000252586"/>
    </source>
</evidence>
<dbReference type="Pfam" id="PF10014">
    <property type="entry name" value="2OG-Fe_Oxy_2"/>
    <property type="match status" value="1"/>
</dbReference>